<dbReference type="InterPro" id="IPR039448">
    <property type="entry name" value="Beta_helix"/>
</dbReference>
<gene>
    <name evidence="3" type="ORF">HNP67_001130</name>
</gene>
<name>A0A7W9ZM38_9SPIR</name>
<feature type="region of interest" description="Disordered" evidence="1">
    <location>
        <begin position="39"/>
        <end position="71"/>
    </location>
</feature>
<dbReference type="SUPFAM" id="SSF51126">
    <property type="entry name" value="Pectin lyase-like"/>
    <property type="match status" value="1"/>
</dbReference>
<proteinExistence type="predicted"/>
<dbReference type="InterPro" id="IPR011050">
    <property type="entry name" value="Pectin_lyase_fold/virulence"/>
</dbReference>
<evidence type="ECO:0000313" key="3">
    <source>
        <dbReference type="EMBL" id="MBB6213635.1"/>
    </source>
</evidence>
<protein>
    <recommendedName>
        <fullName evidence="2">Right handed beta helix domain-containing protein</fullName>
    </recommendedName>
</protein>
<dbReference type="AlphaFoldDB" id="A0A7W9ZM38"/>
<comment type="caution">
    <text evidence="3">The sequence shown here is derived from an EMBL/GenBank/DDBJ whole genome shotgun (WGS) entry which is preliminary data.</text>
</comment>
<dbReference type="Pfam" id="PF13229">
    <property type="entry name" value="Beta_helix"/>
    <property type="match status" value="1"/>
</dbReference>
<feature type="compositionally biased region" description="Basic and acidic residues" evidence="1">
    <location>
        <begin position="55"/>
        <end position="71"/>
    </location>
</feature>
<feature type="domain" description="Right handed beta helix" evidence="2">
    <location>
        <begin position="735"/>
        <end position="870"/>
    </location>
</feature>
<reference evidence="3 4" key="1">
    <citation type="submission" date="2020-08" db="EMBL/GenBank/DDBJ databases">
        <title>Genomic Encyclopedia of Type Strains, Phase IV (KMG-IV): sequencing the most valuable type-strain genomes for metagenomic binning, comparative biology and taxonomic classification.</title>
        <authorList>
            <person name="Goeker M."/>
        </authorList>
    </citation>
    <scope>NUCLEOTIDE SEQUENCE [LARGE SCALE GENOMIC DNA]</scope>
    <source>
        <strain evidence="3 4">DSM 17989</strain>
    </source>
</reference>
<accession>A0A7W9ZM38</accession>
<evidence type="ECO:0000313" key="4">
    <source>
        <dbReference type="Proteomes" id="UP000536100"/>
    </source>
</evidence>
<dbReference type="InterPro" id="IPR012334">
    <property type="entry name" value="Pectin_lyas_fold"/>
</dbReference>
<dbReference type="EMBL" id="JACHFB010000005">
    <property type="protein sequence ID" value="MBB6213635.1"/>
    <property type="molecule type" value="Genomic_DNA"/>
</dbReference>
<organism evidence="3 4">
    <name type="scientific">Borreliella californiensis</name>
    <dbReference type="NCBI Taxonomy" id="373543"/>
    <lineage>
        <taxon>Bacteria</taxon>
        <taxon>Pseudomonadati</taxon>
        <taxon>Spirochaetota</taxon>
        <taxon>Spirochaetia</taxon>
        <taxon>Spirochaetales</taxon>
        <taxon>Borreliaceae</taxon>
        <taxon>Borreliella</taxon>
    </lineage>
</organism>
<evidence type="ECO:0000259" key="2">
    <source>
        <dbReference type="Pfam" id="PF13229"/>
    </source>
</evidence>
<dbReference type="Proteomes" id="UP000536100">
    <property type="component" value="Unassembled WGS sequence"/>
</dbReference>
<evidence type="ECO:0000256" key="1">
    <source>
        <dbReference type="SAM" id="MobiDB-lite"/>
    </source>
</evidence>
<dbReference type="Gene3D" id="2.160.20.10">
    <property type="entry name" value="Single-stranded right-handed beta-helix, Pectin lyase-like"/>
    <property type="match status" value="1"/>
</dbReference>
<sequence>MYLSVTKNTAEDKDFITLKDQDNLSQEPKALDQEIASLSQETADKNSEIASLSQEVEKSNETAEISSAKEDTTEDCTSLGLDIVFYTDEGQIFELTPFVDTTSIVLEEKIVDPSLKTAASTFNFSVNGLSEEFLNFLFFRNEDIFVKVNDKNNPVFRGILEKFFSRDLFNSTKSVSFTVNDYSSLLKIAFENPVQFPINFSPDWLFVYNPLAKELSLVHLIIEKTKLKDLIDDDASESILDKVPAVIIDSGEDVETILQALLYEFGYAYTFSSSGKLQILPIWKSEVIKKDVEICSLDADSYVMSKSSSSSYDSTKVIWREGKFQSKEEAMSKKRPLYSAPINVAGNDGALYVAVLQKGVVYPDFADKVGSSVFQEYDPSWLDTVYKWDFKRREVWHDHYAINEHLAIISTHNLEARFSADSSIKLENKEYFPSRAKLWFRNTSSSQGSKYIYHFDIYGDVFYTIAQNVLQTDNADDFYSKKFEYTTRFIFSEESAVRLFEFLTNLRVKGHTIVNFRSMQNLNLTDFVKLRLDNIGIDHFFLILSKKITNLDLDIKLYEYEGITWGDYTHYEYLTTSTKIGISDYLSGVHKVVIAPFNYNGIETSHFKAAGFKDEDTLNDAIEFAKQSGLNKIKLLKGDFYIYNQVNLNNLEIESDDEVFIRSTGFSKHIFTSEKSFKISGINICQQPMSELYINGGDLNQEELSPYLEDKSFTRPNDLVLCSSYALKEAVRSSVYVTDANFVYIKNVIFLCALNKALNFKRTKKILLEDVHFDSTNQSFDIENVANLTLINVTAKGSKTASVANGLNAIIRDSSFTNNIDALKLSNFSSLKITDTQFSNNNGTALHLADITSARLSNNTFTENKVGLENHAFDLIIRDTFVKNTLALNLTRKSNAGVRTLDLSTYMENTKDKQEAA</sequence>